<dbReference type="InterPro" id="IPR036866">
    <property type="entry name" value="RibonucZ/Hydroxyglut_hydro"/>
</dbReference>
<feature type="non-terminal residue" evidence="3">
    <location>
        <position position="1"/>
    </location>
</feature>
<dbReference type="InterPro" id="IPR050698">
    <property type="entry name" value="MBL"/>
</dbReference>
<keyword evidence="4" id="KW-1185">Reference proteome</keyword>
<gene>
    <name evidence="3" type="primary">CPSF3L_3</name>
    <name evidence="3" type="ORF">AMECASPLE_034687</name>
</gene>
<dbReference type="Gene3D" id="3.40.50.10890">
    <property type="match status" value="1"/>
</dbReference>
<dbReference type="PANTHER" id="PTHR11203">
    <property type="entry name" value="CLEAVAGE AND POLYADENYLATION SPECIFICITY FACTOR FAMILY MEMBER"/>
    <property type="match status" value="1"/>
</dbReference>
<feature type="domain" description="Beta-Casp" evidence="2">
    <location>
        <begin position="57"/>
        <end position="176"/>
    </location>
</feature>
<name>A0ABV0YUU3_9TELE</name>
<accession>A0ABV0YUU3</accession>
<dbReference type="PANTHER" id="PTHR11203:SF37">
    <property type="entry name" value="INTEGRATOR COMPLEX SUBUNIT 11"/>
    <property type="match status" value="1"/>
</dbReference>
<sequence length="207" mass="24441">AAWIDKCRPDILISESTYATTIRDSKRCRERDFLKKVHESIERGGKVLIPVFALGRAQELCILLETFWERMNLKAPIYFSTGLTEKANHYYKLFITWTNQKIRKTFVQRNMFEFKHIKAFDRSYADNPGPMVVFATPGMLHAGQSLQIFKKWAGNEKNMVSLLCKWTSFCVFKDQVPIFFTVYLNQPFYDHYLETWSLRRKSANNKQ</sequence>
<protein>
    <submittedName>
        <fullName evidence="3">Integrator complex subunit 11</fullName>
    </submittedName>
</protein>
<dbReference type="Proteomes" id="UP001469553">
    <property type="component" value="Unassembled WGS sequence"/>
</dbReference>
<organism evidence="3 4">
    <name type="scientific">Ameca splendens</name>
    <dbReference type="NCBI Taxonomy" id="208324"/>
    <lineage>
        <taxon>Eukaryota</taxon>
        <taxon>Metazoa</taxon>
        <taxon>Chordata</taxon>
        <taxon>Craniata</taxon>
        <taxon>Vertebrata</taxon>
        <taxon>Euteleostomi</taxon>
        <taxon>Actinopterygii</taxon>
        <taxon>Neopterygii</taxon>
        <taxon>Teleostei</taxon>
        <taxon>Neoteleostei</taxon>
        <taxon>Acanthomorphata</taxon>
        <taxon>Ovalentaria</taxon>
        <taxon>Atherinomorphae</taxon>
        <taxon>Cyprinodontiformes</taxon>
        <taxon>Goodeidae</taxon>
        <taxon>Ameca</taxon>
    </lineage>
</organism>
<evidence type="ECO:0000313" key="4">
    <source>
        <dbReference type="Proteomes" id="UP001469553"/>
    </source>
</evidence>
<reference evidence="3 4" key="1">
    <citation type="submission" date="2021-06" db="EMBL/GenBank/DDBJ databases">
        <authorList>
            <person name="Palmer J.M."/>
        </authorList>
    </citation>
    <scope>NUCLEOTIDE SEQUENCE [LARGE SCALE GENOMIC DNA]</scope>
    <source>
        <strain evidence="3 4">AS_MEX2019</strain>
        <tissue evidence="3">Muscle</tissue>
    </source>
</reference>
<evidence type="ECO:0000256" key="1">
    <source>
        <dbReference type="ARBA" id="ARBA00022801"/>
    </source>
</evidence>
<evidence type="ECO:0000259" key="2">
    <source>
        <dbReference type="SMART" id="SM01027"/>
    </source>
</evidence>
<proteinExistence type="predicted"/>
<dbReference type="SUPFAM" id="SSF56281">
    <property type="entry name" value="Metallo-hydrolase/oxidoreductase"/>
    <property type="match status" value="1"/>
</dbReference>
<dbReference type="SMART" id="SM01027">
    <property type="entry name" value="Beta-Casp"/>
    <property type="match status" value="1"/>
</dbReference>
<dbReference type="InterPro" id="IPR022712">
    <property type="entry name" value="Beta_Casp"/>
</dbReference>
<evidence type="ECO:0000313" key="3">
    <source>
        <dbReference type="EMBL" id="MEQ2297442.1"/>
    </source>
</evidence>
<keyword evidence="1" id="KW-0378">Hydrolase</keyword>
<dbReference type="Pfam" id="PF10996">
    <property type="entry name" value="Beta-Casp"/>
    <property type="match status" value="1"/>
</dbReference>
<dbReference type="EMBL" id="JAHRIP010042589">
    <property type="protein sequence ID" value="MEQ2297442.1"/>
    <property type="molecule type" value="Genomic_DNA"/>
</dbReference>
<comment type="caution">
    <text evidence="3">The sequence shown here is derived from an EMBL/GenBank/DDBJ whole genome shotgun (WGS) entry which is preliminary data.</text>
</comment>